<keyword evidence="5" id="KW-1185">Reference proteome</keyword>
<dbReference type="Gene3D" id="3.20.20.370">
    <property type="entry name" value="Glycoside hydrolase/deacetylase"/>
    <property type="match status" value="1"/>
</dbReference>
<dbReference type="SUPFAM" id="SSF88713">
    <property type="entry name" value="Glycoside hydrolase/deacetylase"/>
    <property type="match status" value="1"/>
</dbReference>
<protein>
    <submittedName>
        <fullName evidence="4">Polysaccharide deacetylase family protein</fullName>
    </submittedName>
</protein>
<dbReference type="Proteomes" id="UP001595555">
    <property type="component" value="Unassembled WGS sequence"/>
</dbReference>
<evidence type="ECO:0000313" key="4">
    <source>
        <dbReference type="EMBL" id="MFC3115548.1"/>
    </source>
</evidence>
<organism evidence="4 5">
    <name type="scientific">Cellvibrio fontiphilus</name>
    <dbReference type="NCBI Taxonomy" id="1815559"/>
    <lineage>
        <taxon>Bacteria</taxon>
        <taxon>Pseudomonadati</taxon>
        <taxon>Pseudomonadota</taxon>
        <taxon>Gammaproteobacteria</taxon>
        <taxon>Cellvibrionales</taxon>
        <taxon>Cellvibrionaceae</taxon>
        <taxon>Cellvibrio</taxon>
    </lineage>
</organism>
<gene>
    <name evidence="4" type="ORF">ACFODX_08270</name>
</gene>
<dbReference type="EMBL" id="JBHRTF010000003">
    <property type="protein sequence ID" value="MFC3115548.1"/>
    <property type="molecule type" value="Genomic_DNA"/>
</dbReference>
<dbReference type="PANTHER" id="PTHR10587">
    <property type="entry name" value="GLYCOSYL TRANSFERASE-RELATED"/>
    <property type="match status" value="1"/>
</dbReference>
<keyword evidence="2" id="KW-0378">Hydrolase</keyword>
<accession>A0ABV7FFZ6</accession>
<evidence type="ECO:0000313" key="5">
    <source>
        <dbReference type="Proteomes" id="UP001595555"/>
    </source>
</evidence>
<proteinExistence type="predicted"/>
<feature type="domain" description="NodB homology" evidence="3">
    <location>
        <begin position="38"/>
        <end position="259"/>
    </location>
</feature>
<comment type="caution">
    <text evidence="4">The sequence shown here is derived from an EMBL/GenBank/DDBJ whole genome shotgun (WGS) entry which is preliminary data.</text>
</comment>
<reference evidence="5" key="1">
    <citation type="journal article" date="2019" name="Int. J. Syst. Evol. Microbiol.">
        <title>The Global Catalogue of Microorganisms (GCM) 10K type strain sequencing project: providing services to taxonomists for standard genome sequencing and annotation.</title>
        <authorList>
            <consortium name="The Broad Institute Genomics Platform"/>
            <consortium name="The Broad Institute Genome Sequencing Center for Infectious Disease"/>
            <person name="Wu L."/>
            <person name="Ma J."/>
        </authorList>
    </citation>
    <scope>NUCLEOTIDE SEQUENCE [LARGE SCALE GENOMIC DNA]</scope>
    <source>
        <strain evidence="5">KCTC 52237</strain>
    </source>
</reference>
<dbReference type="PANTHER" id="PTHR10587:SF133">
    <property type="entry name" value="CHITIN DEACETYLASE 1-RELATED"/>
    <property type="match status" value="1"/>
</dbReference>
<evidence type="ECO:0000259" key="3">
    <source>
        <dbReference type="PROSITE" id="PS51677"/>
    </source>
</evidence>
<dbReference type="Pfam" id="PF01522">
    <property type="entry name" value="Polysacc_deac_1"/>
    <property type="match status" value="1"/>
</dbReference>
<dbReference type="PROSITE" id="PS51677">
    <property type="entry name" value="NODB"/>
    <property type="match status" value="1"/>
</dbReference>
<keyword evidence="1" id="KW-0479">Metal-binding</keyword>
<evidence type="ECO:0000256" key="2">
    <source>
        <dbReference type="ARBA" id="ARBA00022801"/>
    </source>
</evidence>
<evidence type="ECO:0000256" key="1">
    <source>
        <dbReference type="ARBA" id="ARBA00022723"/>
    </source>
</evidence>
<dbReference type="RefSeq" id="WP_378117941.1">
    <property type="nucleotide sequence ID" value="NZ_JBHRTF010000003.1"/>
</dbReference>
<sequence length="319" mass="35544">MSDADCVGQEVRVSTFIKKVFQVILIGFLATTSVCHAKELAITFDDAPTPDSALMAGHERTQKIIATLQKAKVPDALFFVQADRLNKTTQSRLDQYAAAGFHIANHSYSHQSASALGKDNYIADVKSAHLLLKNQKNFLPFHRFPYLDCGKGKSSILAIRDSLAELGYKDGYITIAHYDWHISNLLASAAENKKNINYEKAKQFYVNTLFSAIEFYDQVAIKTLGKSPKHVLLLHENDAAALFLGDLIAHLRSKGWNIITPQQAYEDPISRDLSNIAYHHQNRVAAIARKSGVPEYKLYHESENVAYLDAAFEAAGIIF</sequence>
<dbReference type="InterPro" id="IPR002509">
    <property type="entry name" value="NODB_dom"/>
</dbReference>
<dbReference type="InterPro" id="IPR011330">
    <property type="entry name" value="Glyco_hydro/deAcase_b/a-brl"/>
</dbReference>
<dbReference type="InterPro" id="IPR050248">
    <property type="entry name" value="Polysacc_deacetylase_ArnD"/>
</dbReference>
<name>A0ABV7FFZ6_9GAMM</name>